<evidence type="ECO:0000256" key="1">
    <source>
        <dbReference type="SAM" id="MobiDB-lite"/>
    </source>
</evidence>
<dbReference type="AlphaFoldDB" id="A0A0P1AKV4"/>
<feature type="region of interest" description="Disordered" evidence="1">
    <location>
        <begin position="57"/>
        <end position="80"/>
    </location>
</feature>
<accession>A0A0P1AKV4</accession>
<keyword evidence="3" id="KW-1185">Reference proteome</keyword>
<evidence type="ECO:0000313" key="2">
    <source>
        <dbReference type="EMBL" id="CEG41516.1"/>
    </source>
</evidence>
<reference evidence="3" key="1">
    <citation type="submission" date="2014-09" db="EMBL/GenBank/DDBJ databases">
        <authorList>
            <person name="Sharma Rahul"/>
            <person name="Thines Marco"/>
        </authorList>
    </citation>
    <scope>NUCLEOTIDE SEQUENCE [LARGE SCALE GENOMIC DNA]</scope>
</reference>
<name>A0A0P1AKV4_PLAHL</name>
<feature type="region of interest" description="Disordered" evidence="1">
    <location>
        <begin position="1"/>
        <end position="22"/>
    </location>
</feature>
<organism evidence="2 3">
    <name type="scientific">Plasmopara halstedii</name>
    <name type="common">Downy mildew of sunflower</name>
    <dbReference type="NCBI Taxonomy" id="4781"/>
    <lineage>
        <taxon>Eukaryota</taxon>
        <taxon>Sar</taxon>
        <taxon>Stramenopiles</taxon>
        <taxon>Oomycota</taxon>
        <taxon>Peronosporomycetes</taxon>
        <taxon>Peronosporales</taxon>
        <taxon>Peronosporaceae</taxon>
        <taxon>Plasmopara</taxon>
    </lineage>
</organism>
<protein>
    <submittedName>
        <fullName evidence="2">Uncharacterized protein</fullName>
    </submittedName>
</protein>
<dbReference type="EMBL" id="CCYD01000553">
    <property type="protein sequence ID" value="CEG41516.1"/>
    <property type="molecule type" value="Genomic_DNA"/>
</dbReference>
<dbReference type="OMA" id="SFQWAKQ"/>
<dbReference type="RefSeq" id="XP_024577885.1">
    <property type="nucleotide sequence ID" value="XM_024727294.1"/>
</dbReference>
<evidence type="ECO:0000313" key="3">
    <source>
        <dbReference type="Proteomes" id="UP000054928"/>
    </source>
</evidence>
<dbReference type="OrthoDB" id="165699at2759"/>
<dbReference type="GeneID" id="36406912"/>
<dbReference type="Proteomes" id="UP000054928">
    <property type="component" value="Unassembled WGS sequence"/>
</dbReference>
<proteinExistence type="predicted"/>
<sequence>MEDPKAKLDSLFSKKKKKKSTTVNANVIVKNSAQNAERTAAERVAAAAPKAVVPAATPSGKVLSDLSLNKDDEQEKTSYQWAKQPKKYKNLSGKESVATTWAEQEERHRMNRRIQLESERSFPSLGVDASKAMLQGMTAPATKAVETKNVWESLNDDEDED</sequence>